<evidence type="ECO:0000313" key="2">
    <source>
        <dbReference type="EMBL" id="KIO00096.1"/>
    </source>
</evidence>
<dbReference type="HOGENOM" id="CLU_178721_0_0_1"/>
<sequence>MTNYKLADKWEQKHTEAFLRLKVMLTSQPTLHAPRRYDGTPFIVTTDGCQEGFGAVLTQKTKVQVSNGKTVERT</sequence>
<dbReference type="STRING" id="870435.A0A0C3NXN6"/>
<name>A0A0C3NXN6_PISTI</name>
<gene>
    <name evidence="2" type="ORF">M404DRAFT_153626</name>
</gene>
<protein>
    <recommendedName>
        <fullName evidence="1">Reverse transcriptase/retrotransposon-derived protein RNase H-like domain-containing protein</fullName>
    </recommendedName>
</protein>
<dbReference type="AlphaFoldDB" id="A0A0C3NXN6"/>
<dbReference type="OrthoDB" id="2662456at2759"/>
<dbReference type="Pfam" id="PF17919">
    <property type="entry name" value="RT_RNaseH_2"/>
    <property type="match status" value="1"/>
</dbReference>
<organism evidence="2 3">
    <name type="scientific">Pisolithus tinctorius Marx 270</name>
    <dbReference type="NCBI Taxonomy" id="870435"/>
    <lineage>
        <taxon>Eukaryota</taxon>
        <taxon>Fungi</taxon>
        <taxon>Dikarya</taxon>
        <taxon>Basidiomycota</taxon>
        <taxon>Agaricomycotina</taxon>
        <taxon>Agaricomycetes</taxon>
        <taxon>Agaricomycetidae</taxon>
        <taxon>Boletales</taxon>
        <taxon>Sclerodermatineae</taxon>
        <taxon>Pisolithaceae</taxon>
        <taxon>Pisolithus</taxon>
    </lineage>
</organism>
<dbReference type="SUPFAM" id="SSF56672">
    <property type="entry name" value="DNA/RNA polymerases"/>
    <property type="match status" value="1"/>
</dbReference>
<accession>A0A0C3NXN6</accession>
<dbReference type="InParanoid" id="A0A0C3NXN6"/>
<dbReference type="Proteomes" id="UP000054217">
    <property type="component" value="Unassembled WGS sequence"/>
</dbReference>
<feature type="domain" description="Reverse transcriptase/retrotransposon-derived protein RNase H-like" evidence="1">
    <location>
        <begin position="10"/>
        <end position="62"/>
    </location>
</feature>
<evidence type="ECO:0000259" key="1">
    <source>
        <dbReference type="Pfam" id="PF17919"/>
    </source>
</evidence>
<evidence type="ECO:0000313" key="3">
    <source>
        <dbReference type="Proteomes" id="UP000054217"/>
    </source>
</evidence>
<keyword evidence="3" id="KW-1185">Reference proteome</keyword>
<dbReference type="EMBL" id="KN831999">
    <property type="protein sequence ID" value="KIO00096.1"/>
    <property type="molecule type" value="Genomic_DNA"/>
</dbReference>
<reference evidence="3" key="2">
    <citation type="submission" date="2015-01" db="EMBL/GenBank/DDBJ databases">
        <title>Evolutionary Origins and Diversification of the Mycorrhizal Mutualists.</title>
        <authorList>
            <consortium name="DOE Joint Genome Institute"/>
            <consortium name="Mycorrhizal Genomics Consortium"/>
            <person name="Kohler A."/>
            <person name="Kuo A."/>
            <person name="Nagy L.G."/>
            <person name="Floudas D."/>
            <person name="Copeland A."/>
            <person name="Barry K.W."/>
            <person name="Cichocki N."/>
            <person name="Veneault-Fourrey C."/>
            <person name="LaButti K."/>
            <person name="Lindquist E.A."/>
            <person name="Lipzen A."/>
            <person name="Lundell T."/>
            <person name="Morin E."/>
            <person name="Murat C."/>
            <person name="Riley R."/>
            <person name="Ohm R."/>
            <person name="Sun H."/>
            <person name="Tunlid A."/>
            <person name="Henrissat B."/>
            <person name="Grigoriev I.V."/>
            <person name="Hibbett D.S."/>
            <person name="Martin F."/>
        </authorList>
    </citation>
    <scope>NUCLEOTIDE SEQUENCE [LARGE SCALE GENOMIC DNA]</scope>
    <source>
        <strain evidence="3">Marx 270</strain>
    </source>
</reference>
<dbReference type="InterPro" id="IPR043502">
    <property type="entry name" value="DNA/RNA_pol_sf"/>
</dbReference>
<dbReference type="InterPro" id="IPR041577">
    <property type="entry name" value="RT_RNaseH_2"/>
</dbReference>
<feature type="non-terminal residue" evidence="2">
    <location>
        <position position="74"/>
    </location>
</feature>
<reference evidence="2 3" key="1">
    <citation type="submission" date="2014-04" db="EMBL/GenBank/DDBJ databases">
        <authorList>
            <consortium name="DOE Joint Genome Institute"/>
            <person name="Kuo A."/>
            <person name="Kohler A."/>
            <person name="Costa M.D."/>
            <person name="Nagy L.G."/>
            <person name="Floudas D."/>
            <person name="Copeland A."/>
            <person name="Barry K.W."/>
            <person name="Cichocki N."/>
            <person name="Veneault-Fourrey C."/>
            <person name="LaButti K."/>
            <person name="Lindquist E.A."/>
            <person name="Lipzen A."/>
            <person name="Lundell T."/>
            <person name="Morin E."/>
            <person name="Murat C."/>
            <person name="Sun H."/>
            <person name="Tunlid A."/>
            <person name="Henrissat B."/>
            <person name="Grigoriev I.V."/>
            <person name="Hibbett D.S."/>
            <person name="Martin F."/>
            <person name="Nordberg H.P."/>
            <person name="Cantor M.N."/>
            <person name="Hua S.X."/>
        </authorList>
    </citation>
    <scope>NUCLEOTIDE SEQUENCE [LARGE SCALE GENOMIC DNA]</scope>
    <source>
        <strain evidence="2 3">Marx 270</strain>
    </source>
</reference>
<proteinExistence type="predicted"/>